<comment type="caution">
    <text evidence="1">The sequence shown here is derived from an EMBL/GenBank/DDBJ whole genome shotgun (WGS) entry which is preliminary data.</text>
</comment>
<evidence type="ECO:0000313" key="2">
    <source>
        <dbReference type="Proteomes" id="UP000234479"/>
    </source>
</evidence>
<dbReference type="AlphaFoldDB" id="A0A2N5DQ07"/>
<accession>A0A2N5DQ07</accession>
<dbReference type="Proteomes" id="UP000234479">
    <property type="component" value="Unassembled WGS sequence"/>
</dbReference>
<dbReference type="EMBL" id="PJRS01000010">
    <property type="protein sequence ID" value="PLR28124.1"/>
    <property type="molecule type" value="Genomic_DNA"/>
</dbReference>
<proteinExistence type="predicted"/>
<evidence type="ECO:0008006" key="3">
    <source>
        <dbReference type="Google" id="ProtNLM"/>
    </source>
</evidence>
<sequence length="72" mass="8098">MEGLSEDKLEGVRAIADFLGWAGKAGERRVYHVRERGLGPIRKREGIGYYAFRSELTEWLKSEDTLGGDRAA</sequence>
<protein>
    <recommendedName>
        <fullName evidence="3">DNA-binding protein</fullName>
    </recommendedName>
</protein>
<evidence type="ECO:0000313" key="1">
    <source>
        <dbReference type="EMBL" id="PLR28124.1"/>
    </source>
</evidence>
<keyword evidence="2" id="KW-1185">Reference proteome</keyword>
<name>A0A2N5DQ07_9CAUL</name>
<reference evidence="1 2" key="1">
    <citation type="submission" date="2017-12" db="EMBL/GenBank/DDBJ databases">
        <title>The genome sequence of Caulobacter sp. 410.</title>
        <authorList>
            <person name="Gao J."/>
            <person name="Mao X."/>
            <person name="Sun J."/>
        </authorList>
    </citation>
    <scope>NUCLEOTIDE SEQUENCE [LARGE SCALE GENOMIC DNA]</scope>
    <source>
        <strain evidence="1 2">410</strain>
    </source>
</reference>
<organism evidence="1 2">
    <name type="scientific">Caulobacter zeae</name>
    <dbReference type="NCBI Taxonomy" id="2055137"/>
    <lineage>
        <taxon>Bacteria</taxon>
        <taxon>Pseudomonadati</taxon>
        <taxon>Pseudomonadota</taxon>
        <taxon>Alphaproteobacteria</taxon>
        <taxon>Caulobacterales</taxon>
        <taxon>Caulobacteraceae</taxon>
        <taxon>Caulobacter</taxon>
    </lineage>
</organism>
<gene>
    <name evidence="1" type="ORF">SGCZBJ_03710</name>
</gene>